<organism evidence="2 3">
    <name type="scientific">Thlaspi arvense</name>
    <name type="common">Field penny-cress</name>
    <dbReference type="NCBI Taxonomy" id="13288"/>
    <lineage>
        <taxon>Eukaryota</taxon>
        <taxon>Viridiplantae</taxon>
        <taxon>Streptophyta</taxon>
        <taxon>Embryophyta</taxon>
        <taxon>Tracheophyta</taxon>
        <taxon>Spermatophyta</taxon>
        <taxon>Magnoliopsida</taxon>
        <taxon>eudicotyledons</taxon>
        <taxon>Gunneridae</taxon>
        <taxon>Pentapetalae</taxon>
        <taxon>rosids</taxon>
        <taxon>malvids</taxon>
        <taxon>Brassicales</taxon>
        <taxon>Brassicaceae</taxon>
        <taxon>Thlaspideae</taxon>
        <taxon>Thlaspi</taxon>
    </lineage>
</organism>
<feature type="domain" description="FKB95-like N-terminal Kelch" evidence="1">
    <location>
        <begin position="210"/>
        <end position="335"/>
    </location>
</feature>
<dbReference type="EMBL" id="OU466863">
    <property type="protein sequence ID" value="CAH2079111.1"/>
    <property type="molecule type" value="Genomic_DNA"/>
</dbReference>
<dbReference type="InterPro" id="IPR015915">
    <property type="entry name" value="Kelch-typ_b-propeller"/>
</dbReference>
<dbReference type="AlphaFoldDB" id="A0AAU9TAP5"/>
<accession>A0AAU9TAP5</accession>
<gene>
    <name evidence="2" type="ORF">TAV2_LOCUS25949</name>
</gene>
<evidence type="ECO:0000259" key="1">
    <source>
        <dbReference type="Pfam" id="PF25210"/>
    </source>
</evidence>
<feature type="domain" description="FKB95-like N-terminal Kelch" evidence="1">
    <location>
        <begin position="2"/>
        <end position="206"/>
    </location>
</feature>
<dbReference type="PANTHER" id="PTHR24414">
    <property type="entry name" value="F-BOX/KELCH-REPEAT PROTEIN SKIP4"/>
    <property type="match status" value="1"/>
</dbReference>
<sequence>MIRSLPPMPCYARYVAVGSKIYVVGEVNPNDMKTSNNLIIDCTSHTVQPISRFPTPMAPMLAQTIDGKIYVIGRCWCDDKVSGKGFRNRVVVLDTVTQEWEPEVTKPDMELGYLWNGGVMEDKIYMQNREKSFSYAPKENKWELDEMLDSEDWKGACVLDDVLYSFEEEELRAYDPKQMRWGAVKGLEALYPEIAGSWKPVSYSHGRCWCDDKMSGRGFWNRVMVLDTVTQEWEPEMTKPGMELGYLWNGGVVMEDKIYMQNREKSFVYEPKENKWELDEMLNSEDWQGACVFDHVLYYYKSNYHSDKDKLKAYDPKQRRWRVVKGLEEELLPKTTGLRSLKT</sequence>
<dbReference type="InterPro" id="IPR050354">
    <property type="entry name" value="F-box/kelch-repeat_ARATH"/>
</dbReference>
<dbReference type="PANTHER" id="PTHR24414:SF184">
    <property type="entry name" value="GALACTOSE OXIDASE_KELCH REPEAT SUPERFAMILY PROTEIN"/>
    <property type="match status" value="1"/>
</dbReference>
<name>A0AAU9TAP5_THLAR</name>
<dbReference type="Proteomes" id="UP000836841">
    <property type="component" value="Chromosome 7"/>
</dbReference>
<proteinExistence type="predicted"/>
<reference evidence="2 3" key="1">
    <citation type="submission" date="2022-03" db="EMBL/GenBank/DDBJ databases">
        <authorList>
            <person name="Nunn A."/>
            <person name="Chopra R."/>
            <person name="Nunn A."/>
            <person name="Contreras Garrido A."/>
        </authorList>
    </citation>
    <scope>NUCLEOTIDE SEQUENCE [LARGE SCALE GENOMIC DNA]</scope>
</reference>
<keyword evidence="3" id="KW-1185">Reference proteome</keyword>
<dbReference type="InterPro" id="IPR057499">
    <property type="entry name" value="Kelch_FKB95"/>
</dbReference>
<evidence type="ECO:0000313" key="3">
    <source>
        <dbReference type="Proteomes" id="UP000836841"/>
    </source>
</evidence>
<dbReference type="SUPFAM" id="SSF117281">
    <property type="entry name" value="Kelch motif"/>
    <property type="match status" value="2"/>
</dbReference>
<feature type="non-terminal residue" evidence="2">
    <location>
        <position position="1"/>
    </location>
</feature>
<dbReference type="Gene3D" id="2.120.10.80">
    <property type="entry name" value="Kelch-type beta propeller"/>
    <property type="match status" value="2"/>
</dbReference>
<protein>
    <recommendedName>
        <fullName evidence="1">FKB95-like N-terminal Kelch domain-containing protein</fullName>
    </recommendedName>
</protein>
<evidence type="ECO:0000313" key="2">
    <source>
        <dbReference type="EMBL" id="CAH2079111.1"/>
    </source>
</evidence>
<dbReference type="Pfam" id="PF25210">
    <property type="entry name" value="Kelch_FKB95"/>
    <property type="match status" value="2"/>
</dbReference>